<dbReference type="Proteomes" id="UP000002407">
    <property type="component" value="Chromosome"/>
</dbReference>
<evidence type="ECO:0000313" key="1">
    <source>
        <dbReference type="EMBL" id="ABS51057.1"/>
    </source>
</evidence>
<keyword evidence="2" id="KW-1185">Reference proteome</keyword>
<sequence>MKQQCDKGNQAKCFYLLICFKDVFESKRISLKAFKIFDVEFDNNASEELL</sequence>
<name>A7I2E3_CAMHC</name>
<gene>
    <name evidence="1" type="ordered locus">CHAB381_1128</name>
</gene>
<evidence type="ECO:0000313" key="2">
    <source>
        <dbReference type="Proteomes" id="UP000002407"/>
    </source>
</evidence>
<protein>
    <submittedName>
        <fullName evidence="1">Uncharacterized protein</fullName>
    </submittedName>
</protein>
<proteinExistence type="predicted"/>
<reference evidence="2" key="1">
    <citation type="submission" date="2007-07" db="EMBL/GenBank/DDBJ databases">
        <title>Complete genome sequence of Campylobacter hominis ATCC BAA-381, a commensal isolated from the human gastrointestinal tract.</title>
        <authorList>
            <person name="Fouts D.E."/>
            <person name="Mongodin E.F."/>
            <person name="Puiu D."/>
            <person name="Sebastian Y."/>
            <person name="Miller W.G."/>
            <person name="Mandrell R.E."/>
            <person name="Nelson K.E."/>
        </authorList>
    </citation>
    <scope>NUCLEOTIDE SEQUENCE [LARGE SCALE GENOMIC DNA]</scope>
    <source>
        <strain evidence="2">ATCC BAA-381 / LMG 19568 / NCTC 13146 / CH001A</strain>
    </source>
</reference>
<dbReference type="KEGG" id="cha:CHAB381_1128"/>
<dbReference type="EMBL" id="CP000776">
    <property type="protein sequence ID" value="ABS51057.1"/>
    <property type="molecule type" value="Genomic_DNA"/>
</dbReference>
<organism evidence="1 2">
    <name type="scientific">Campylobacter hominis (strain ATCC BAA-381 / DSM 21671 / CCUG 45161 / LMG 19568 / NCTC 13146 / CH001A)</name>
    <dbReference type="NCBI Taxonomy" id="360107"/>
    <lineage>
        <taxon>Bacteria</taxon>
        <taxon>Pseudomonadati</taxon>
        <taxon>Campylobacterota</taxon>
        <taxon>Epsilonproteobacteria</taxon>
        <taxon>Campylobacterales</taxon>
        <taxon>Campylobacteraceae</taxon>
        <taxon>Campylobacter</taxon>
    </lineage>
</organism>
<accession>A7I2E3</accession>
<dbReference type="AlphaFoldDB" id="A7I2E3"/>
<dbReference type="HOGENOM" id="CLU_3115693_0_0_7"/>